<evidence type="ECO:0000256" key="1">
    <source>
        <dbReference type="ARBA" id="ARBA00004123"/>
    </source>
</evidence>
<keyword evidence="6" id="KW-1185">Reference proteome</keyword>
<reference evidence="5 6" key="1">
    <citation type="journal article" date="2016" name="Fungal Biol.">
        <title>The genome of Xylona heveae provides a window into fungal endophytism.</title>
        <authorList>
            <person name="Gazis R."/>
            <person name="Kuo A."/>
            <person name="Riley R."/>
            <person name="LaButti K."/>
            <person name="Lipzen A."/>
            <person name="Lin J."/>
            <person name="Amirebrahimi M."/>
            <person name="Hesse C.N."/>
            <person name="Spatafora J.W."/>
            <person name="Henrissat B."/>
            <person name="Hainaut M."/>
            <person name="Grigoriev I.V."/>
            <person name="Hibbett D.S."/>
        </authorList>
    </citation>
    <scope>NUCLEOTIDE SEQUENCE [LARGE SCALE GENOMIC DNA]</scope>
    <source>
        <strain evidence="5 6">TC161</strain>
    </source>
</reference>
<accession>A0A165GX82</accession>
<dbReference type="GeneID" id="28901178"/>
<comment type="subcellular location">
    <subcellularLocation>
        <location evidence="1">Nucleus</location>
    </subcellularLocation>
</comment>
<protein>
    <submittedName>
        <fullName evidence="5">Paf1-domain-containing protein</fullName>
    </submittedName>
</protein>
<proteinExistence type="inferred from homology"/>
<dbReference type="AlphaFoldDB" id="A0A165GX82"/>
<evidence type="ECO:0000313" key="6">
    <source>
        <dbReference type="Proteomes" id="UP000076632"/>
    </source>
</evidence>
<feature type="region of interest" description="Disordered" evidence="4">
    <location>
        <begin position="143"/>
        <end position="163"/>
    </location>
</feature>
<dbReference type="OMA" id="GAYYYPI"/>
<feature type="region of interest" description="Disordered" evidence="4">
    <location>
        <begin position="442"/>
        <end position="464"/>
    </location>
</feature>
<comment type="similarity">
    <text evidence="2">Belongs to the PAF1 family.</text>
</comment>
<feature type="region of interest" description="Disordered" evidence="4">
    <location>
        <begin position="281"/>
        <end position="300"/>
    </location>
</feature>
<gene>
    <name evidence="5" type="ORF">L228DRAFT_282803</name>
</gene>
<evidence type="ECO:0000256" key="4">
    <source>
        <dbReference type="SAM" id="MobiDB-lite"/>
    </source>
</evidence>
<dbReference type="FunCoup" id="A0A165GX82">
    <property type="interactions" value="297"/>
</dbReference>
<keyword evidence="3" id="KW-0539">Nucleus</keyword>
<evidence type="ECO:0000256" key="2">
    <source>
        <dbReference type="ARBA" id="ARBA00007560"/>
    </source>
</evidence>
<dbReference type="GO" id="GO:0003682">
    <property type="term" value="F:chromatin binding"/>
    <property type="evidence" value="ECO:0007669"/>
    <property type="project" value="TreeGrafter"/>
</dbReference>
<name>A0A165GX82_XYLHT</name>
<evidence type="ECO:0000313" key="5">
    <source>
        <dbReference type="EMBL" id="KZF22715.1"/>
    </source>
</evidence>
<dbReference type="PANTHER" id="PTHR23188">
    <property type="entry name" value="RNA POLYMERASE II-ASSOCIATED FACTOR 1 HOMOLOG"/>
    <property type="match status" value="1"/>
</dbReference>
<dbReference type="EMBL" id="KV407458">
    <property type="protein sequence ID" value="KZF22715.1"/>
    <property type="molecule type" value="Genomic_DNA"/>
</dbReference>
<dbReference type="Pfam" id="PF03985">
    <property type="entry name" value="Paf1"/>
    <property type="match status" value="1"/>
</dbReference>
<dbReference type="InParanoid" id="A0A165GX82"/>
<feature type="compositionally biased region" description="Basic and acidic residues" evidence="4">
    <location>
        <begin position="442"/>
        <end position="456"/>
    </location>
</feature>
<dbReference type="InterPro" id="IPR007133">
    <property type="entry name" value="RNA_pol_II-assoc_Paf1"/>
</dbReference>
<dbReference type="RefSeq" id="XP_018188270.1">
    <property type="nucleotide sequence ID" value="XM_018336041.1"/>
</dbReference>
<dbReference type="PANTHER" id="PTHR23188:SF12">
    <property type="entry name" value="RNA POLYMERASE II-ASSOCIATED FACTOR 1 HOMOLOG"/>
    <property type="match status" value="1"/>
</dbReference>
<evidence type="ECO:0000256" key="3">
    <source>
        <dbReference type="ARBA" id="ARBA00023242"/>
    </source>
</evidence>
<dbReference type="GO" id="GO:0016593">
    <property type="term" value="C:Cdc73/Paf1 complex"/>
    <property type="evidence" value="ECO:0007669"/>
    <property type="project" value="InterPro"/>
</dbReference>
<dbReference type="GO" id="GO:0000993">
    <property type="term" value="F:RNA polymerase II complex binding"/>
    <property type="evidence" value="ECO:0007669"/>
    <property type="project" value="TreeGrafter"/>
</dbReference>
<dbReference type="GO" id="GO:0006368">
    <property type="term" value="P:transcription elongation by RNA polymerase II"/>
    <property type="evidence" value="ECO:0007669"/>
    <property type="project" value="InterPro"/>
</dbReference>
<sequence>MASSASRPPKAYHQDYIARIRYSNTLPPPPNPPKLLELPNTGLANGHYTAAGFATRLSREQPLNIEADAELGMPIDLVGMPGVFDGDESAIQPSSHPPPLHPHDRALLRPLATLGKPTSLTSGVSFLRRTEYISSETGRNRIESTTSKGLVRSTNNAKKRRRSDISKDDPIYILRSVVKGFDIAYPRDAYTGPDTQNDIRGAAPTAAELDAWNNPQHPSRSGVKLVDSYPLLPDLEAFPDSGGYVVIKFATNPVAVSDTYDNRLSVGLLRPLELRPELAAANEAQRAAHEADPSKPPPGPPLFDYEYFLPETAEAARNVRRKLDVNDPEKDSPALYTDASKDSGEPIFKYNRLRAYETAMQSGGADKKYEELALALHDPESVDGETDGTRKLQKAAYFYPVLQKAQIRARRAVKVGVAPGMMDEDLEADKVDCLDVVIREANESENARRAEHKEECELGPDGGA</sequence>
<feature type="compositionally biased region" description="Basic and acidic residues" evidence="4">
    <location>
        <begin position="321"/>
        <end position="332"/>
    </location>
</feature>
<dbReference type="Proteomes" id="UP000076632">
    <property type="component" value="Unassembled WGS sequence"/>
</dbReference>
<organism evidence="5 6">
    <name type="scientific">Xylona heveae (strain CBS 132557 / TC161)</name>
    <dbReference type="NCBI Taxonomy" id="1328760"/>
    <lineage>
        <taxon>Eukaryota</taxon>
        <taxon>Fungi</taxon>
        <taxon>Dikarya</taxon>
        <taxon>Ascomycota</taxon>
        <taxon>Pezizomycotina</taxon>
        <taxon>Xylonomycetes</taxon>
        <taxon>Xylonales</taxon>
        <taxon>Xylonaceae</taxon>
        <taxon>Xylona</taxon>
    </lineage>
</organism>
<feature type="region of interest" description="Disordered" evidence="4">
    <location>
        <begin position="321"/>
        <end position="340"/>
    </location>
</feature>
<dbReference type="OrthoDB" id="10260285at2759"/>
<dbReference type="STRING" id="1328760.A0A165GX82"/>
<feature type="compositionally biased region" description="Polar residues" evidence="4">
    <location>
        <begin position="143"/>
        <end position="156"/>
    </location>
</feature>